<dbReference type="EMBL" id="VUNS01000013">
    <property type="protein sequence ID" value="MST97892.1"/>
    <property type="molecule type" value="Genomic_DNA"/>
</dbReference>
<gene>
    <name evidence="5" type="ORF">FYJ85_12675</name>
</gene>
<accession>A0A844G4Q9</accession>
<dbReference type="AlphaFoldDB" id="A0A844G4Q9"/>
<dbReference type="SUPFAM" id="SSF53822">
    <property type="entry name" value="Periplasmic binding protein-like I"/>
    <property type="match status" value="1"/>
</dbReference>
<dbReference type="PRINTS" id="PR00035">
    <property type="entry name" value="HTHGNTR"/>
</dbReference>
<dbReference type="RefSeq" id="WP_154418999.1">
    <property type="nucleotide sequence ID" value="NZ_VUNS01000013.1"/>
</dbReference>
<dbReference type="InterPro" id="IPR036388">
    <property type="entry name" value="WH-like_DNA-bd_sf"/>
</dbReference>
<keyword evidence="2" id="KW-0238">DNA-binding</keyword>
<evidence type="ECO:0000313" key="6">
    <source>
        <dbReference type="Proteomes" id="UP000435649"/>
    </source>
</evidence>
<dbReference type="InterPro" id="IPR036390">
    <property type="entry name" value="WH_DNA-bd_sf"/>
</dbReference>
<dbReference type="Gene3D" id="1.10.10.10">
    <property type="entry name" value="Winged helix-like DNA-binding domain superfamily/Winged helix DNA-binding domain"/>
    <property type="match status" value="1"/>
</dbReference>
<dbReference type="PANTHER" id="PTHR44846:SF1">
    <property type="entry name" value="MANNOSYL-D-GLYCERATE TRANSPORT_METABOLISM SYSTEM REPRESSOR MNGR-RELATED"/>
    <property type="match status" value="1"/>
</dbReference>
<dbReference type="InterPro" id="IPR000524">
    <property type="entry name" value="Tscrpt_reg_HTH_GntR"/>
</dbReference>
<dbReference type="PANTHER" id="PTHR44846">
    <property type="entry name" value="MANNOSYL-D-GLYCERATE TRANSPORT/METABOLISM SYSTEM REPRESSOR MNGR-RELATED"/>
    <property type="match status" value="1"/>
</dbReference>
<dbReference type="GO" id="GO:0003677">
    <property type="term" value="F:DNA binding"/>
    <property type="evidence" value="ECO:0007669"/>
    <property type="project" value="UniProtKB-KW"/>
</dbReference>
<keyword evidence="6" id="KW-1185">Reference proteome</keyword>
<evidence type="ECO:0000256" key="1">
    <source>
        <dbReference type="ARBA" id="ARBA00023015"/>
    </source>
</evidence>
<keyword evidence="3" id="KW-0804">Transcription</keyword>
<evidence type="ECO:0000256" key="3">
    <source>
        <dbReference type="ARBA" id="ARBA00023163"/>
    </source>
</evidence>
<reference evidence="5 6" key="1">
    <citation type="submission" date="2019-08" db="EMBL/GenBank/DDBJ databases">
        <title>In-depth cultivation of the pig gut microbiome towards novel bacterial diversity and tailored functional studies.</title>
        <authorList>
            <person name="Wylensek D."/>
            <person name="Hitch T.C.A."/>
            <person name="Clavel T."/>
        </authorList>
    </citation>
    <scope>NUCLEOTIDE SEQUENCE [LARGE SCALE GENOMIC DNA]</scope>
    <source>
        <strain evidence="5 6">BBE-744-WT-12</strain>
    </source>
</reference>
<dbReference type="Pfam" id="PF00392">
    <property type="entry name" value="GntR"/>
    <property type="match status" value="1"/>
</dbReference>
<proteinExistence type="predicted"/>
<dbReference type="InterPro" id="IPR028082">
    <property type="entry name" value="Peripla_BP_I"/>
</dbReference>
<keyword evidence="1" id="KW-0805">Transcription regulation</keyword>
<dbReference type="SMART" id="SM00345">
    <property type="entry name" value="HTH_GNTR"/>
    <property type="match status" value="1"/>
</dbReference>
<feature type="domain" description="HTH gntR-type" evidence="4">
    <location>
        <begin position="3"/>
        <end position="71"/>
    </location>
</feature>
<organism evidence="5 6">
    <name type="scientific">Victivallis lenta</name>
    <dbReference type="NCBI Taxonomy" id="2606640"/>
    <lineage>
        <taxon>Bacteria</taxon>
        <taxon>Pseudomonadati</taxon>
        <taxon>Lentisphaerota</taxon>
        <taxon>Lentisphaeria</taxon>
        <taxon>Victivallales</taxon>
        <taxon>Victivallaceae</taxon>
        <taxon>Victivallis</taxon>
    </lineage>
</organism>
<evidence type="ECO:0000256" key="2">
    <source>
        <dbReference type="ARBA" id="ARBA00023125"/>
    </source>
</evidence>
<dbReference type="GO" id="GO:0045892">
    <property type="term" value="P:negative regulation of DNA-templated transcription"/>
    <property type="evidence" value="ECO:0007669"/>
    <property type="project" value="TreeGrafter"/>
</dbReference>
<dbReference type="GO" id="GO:0003700">
    <property type="term" value="F:DNA-binding transcription factor activity"/>
    <property type="evidence" value="ECO:0007669"/>
    <property type="project" value="InterPro"/>
</dbReference>
<dbReference type="Gene3D" id="3.40.50.2300">
    <property type="match status" value="2"/>
</dbReference>
<evidence type="ECO:0000313" key="5">
    <source>
        <dbReference type="EMBL" id="MST97892.1"/>
    </source>
</evidence>
<comment type="caution">
    <text evidence="5">The sequence shown here is derived from an EMBL/GenBank/DDBJ whole genome shotgun (WGS) entry which is preliminary data.</text>
</comment>
<dbReference type="InterPro" id="IPR050679">
    <property type="entry name" value="Bact_HTH_transcr_reg"/>
</dbReference>
<evidence type="ECO:0000259" key="4">
    <source>
        <dbReference type="PROSITE" id="PS50949"/>
    </source>
</evidence>
<name>A0A844G4Q9_9BACT</name>
<dbReference type="PROSITE" id="PS50949">
    <property type="entry name" value="HTH_GNTR"/>
    <property type="match status" value="1"/>
</dbReference>
<protein>
    <submittedName>
        <fullName evidence="5">GntR family transcriptional regulator</fullName>
    </submittedName>
</protein>
<sequence length="325" mass="36498">MRQQPFREIARELTRRVREGIYVPDSALPPRLELMREFGVARATLDRAIRELMSDGVLIGRHGSGTYVNGSGVGRRRVAVIGGINPEEDMGTPFDLTVIPVSELKVKSAWKRLFDFDGLLWMRPEAELLPVIDAVGGQLPQVLVNRVHPGTAYVSTDHRGAYHAITKERLALYPAAKVFFLRSSLNSLALDYRFDGFVDACREQGRFYELLHMPTEFEAKLALLHERIPVAPGEMRILVADARAHTGAVMRFAAERAACWKRELLYSDFDNDYGRDVWGVEVTSFLQEPSRLFREAAAKLGRMLEGGDDGEEGVLIAPERRDGDT</sequence>
<dbReference type="CDD" id="cd07377">
    <property type="entry name" value="WHTH_GntR"/>
    <property type="match status" value="1"/>
</dbReference>
<dbReference type="SUPFAM" id="SSF46785">
    <property type="entry name" value="Winged helix' DNA-binding domain"/>
    <property type="match status" value="1"/>
</dbReference>
<dbReference type="Proteomes" id="UP000435649">
    <property type="component" value="Unassembled WGS sequence"/>
</dbReference>